<reference evidence="3" key="1">
    <citation type="submission" date="2020-11" db="EMBL/GenBank/DDBJ databases">
        <authorList>
            <consortium name="DOE Joint Genome Institute"/>
            <person name="Ahrendt S."/>
            <person name="Riley R."/>
            <person name="Andreopoulos W."/>
            <person name="LaButti K."/>
            <person name="Pangilinan J."/>
            <person name="Ruiz-duenas F.J."/>
            <person name="Barrasa J.M."/>
            <person name="Sanchez-Garcia M."/>
            <person name="Camarero S."/>
            <person name="Miyauchi S."/>
            <person name="Serrano A."/>
            <person name="Linde D."/>
            <person name="Babiker R."/>
            <person name="Drula E."/>
            <person name="Ayuso-Fernandez I."/>
            <person name="Pacheco R."/>
            <person name="Padilla G."/>
            <person name="Ferreira P."/>
            <person name="Barriuso J."/>
            <person name="Kellner H."/>
            <person name="Castanera R."/>
            <person name="Alfaro M."/>
            <person name="Ramirez L."/>
            <person name="Pisabarro A.G."/>
            <person name="Kuo A."/>
            <person name="Tritt A."/>
            <person name="Lipzen A."/>
            <person name="He G."/>
            <person name="Yan M."/>
            <person name="Ng V."/>
            <person name="Cullen D."/>
            <person name="Martin F."/>
            <person name="Rosso M.-N."/>
            <person name="Henrissat B."/>
            <person name="Hibbett D."/>
            <person name="Martinez A.T."/>
            <person name="Grigoriev I.V."/>
        </authorList>
    </citation>
    <scope>NUCLEOTIDE SEQUENCE</scope>
    <source>
        <strain evidence="3">AH 44721</strain>
    </source>
</reference>
<feature type="transmembrane region" description="Helical" evidence="1">
    <location>
        <begin position="276"/>
        <end position="303"/>
    </location>
</feature>
<evidence type="ECO:0000313" key="3">
    <source>
        <dbReference type="EMBL" id="KAF8880697.1"/>
    </source>
</evidence>
<gene>
    <name evidence="3" type="ORF">CPB84DRAFT_1817309</name>
</gene>
<comment type="caution">
    <text evidence="3">The sequence shown here is derived from an EMBL/GenBank/DDBJ whole genome shotgun (WGS) entry which is preliminary data.</text>
</comment>
<feature type="domain" description="CxC2-like cysteine cluster KDZ transposase-associated" evidence="2">
    <location>
        <begin position="55"/>
        <end position="144"/>
    </location>
</feature>
<keyword evidence="4" id="KW-1185">Reference proteome</keyword>
<accession>A0A9P5NE07</accession>
<feature type="transmembrane region" description="Helical" evidence="1">
    <location>
        <begin position="323"/>
        <end position="345"/>
    </location>
</feature>
<dbReference type="AlphaFoldDB" id="A0A9P5NE07"/>
<dbReference type="EMBL" id="JADNYJ010000138">
    <property type="protein sequence ID" value="KAF8880697.1"/>
    <property type="molecule type" value="Genomic_DNA"/>
</dbReference>
<dbReference type="Pfam" id="PF18758">
    <property type="entry name" value="KDZ"/>
    <property type="match status" value="1"/>
</dbReference>
<evidence type="ECO:0000256" key="1">
    <source>
        <dbReference type="SAM" id="Phobius"/>
    </source>
</evidence>
<keyword evidence="1" id="KW-0812">Transmembrane</keyword>
<evidence type="ECO:0000313" key="4">
    <source>
        <dbReference type="Proteomes" id="UP000724874"/>
    </source>
</evidence>
<dbReference type="Proteomes" id="UP000724874">
    <property type="component" value="Unassembled WGS sequence"/>
</dbReference>
<protein>
    <recommendedName>
        <fullName evidence="2">CxC2-like cysteine cluster KDZ transposase-associated domain-containing protein</fullName>
    </recommendedName>
</protein>
<dbReference type="InterPro" id="IPR040521">
    <property type="entry name" value="KDZ"/>
</dbReference>
<proteinExistence type="predicted"/>
<keyword evidence="1" id="KW-1133">Transmembrane helix</keyword>
<keyword evidence="1" id="KW-0472">Membrane</keyword>
<sequence length="377" mass="43443">MSHCLSGSSAEYRCHDCDRMDLVYWECLLALHEQCGLHCPEVWDASDHFFKCISLMSLGHHFQLGHPLGESCSSPVPAFGGSFTIVDLNGIHTVDIWFCNSTVKFPQTAITFCLLQFFQILSFKLKSTIFEFHKTLSRLTDNTGMETLKIGINLQAGWENMPKVKQFLYGLFISLDANFHLKQKIVSSHAADPGLSKGWAYFVKEDQFKDFLHKFRTLIIQEPSKCSNHNAVNREHTMEGYAASGVTSCDCTHHDMKRPNGICDMQKGEWYLNMDFIFLLSILLHLTILYITVSYDIACQWSIKLWEHMKVYPDYLKLMQALYVIHFLIPKFHLPTHILLCQIIYSLNYNKDLMSTHEMGPGAHHDTLDAHFGDWNW</sequence>
<dbReference type="Pfam" id="PF18803">
    <property type="entry name" value="CxC2"/>
    <property type="match status" value="1"/>
</dbReference>
<evidence type="ECO:0000259" key="2">
    <source>
        <dbReference type="Pfam" id="PF18803"/>
    </source>
</evidence>
<dbReference type="InterPro" id="IPR041457">
    <property type="entry name" value="CxC2_KDZ-assoc"/>
</dbReference>
<organism evidence="3 4">
    <name type="scientific">Gymnopilus junonius</name>
    <name type="common">Spectacular rustgill mushroom</name>
    <name type="synonym">Gymnopilus spectabilis subsp. junonius</name>
    <dbReference type="NCBI Taxonomy" id="109634"/>
    <lineage>
        <taxon>Eukaryota</taxon>
        <taxon>Fungi</taxon>
        <taxon>Dikarya</taxon>
        <taxon>Basidiomycota</taxon>
        <taxon>Agaricomycotina</taxon>
        <taxon>Agaricomycetes</taxon>
        <taxon>Agaricomycetidae</taxon>
        <taxon>Agaricales</taxon>
        <taxon>Agaricineae</taxon>
        <taxon>Hymenogastraceae</taxon>
        <taxon>Gymnopilus</taxon>
    </lineage>
</organism>
<name>A0A9P5NE07_GYMJU</name>
<dbReference type="OrthoDB" id="3235114at2759"/>